<dbReference type="RefSeq" id="WP_163496405.1">
    <property type="nucleotide sequence ID" value="NZ_CP048711.1"/>
</dbReference>
<dbReference type="EMBL" id="CP048711">
    <property type="protein sequence ID" value="QIB66977.1"/>
    <property type="molecule type" value="Genomic_DNA"/>
</dbReference>
<keyword evidence="3" id="KW-1185">Reference proteome</keyword>
<sequence>MAIGTDSLMPGQANSRGMLPNGRKKAGPPFVRMLHAVLDHPDYKALRKPTRAFLCDLARQYNGFNNGNLSAAEGVMGAYGWTKWELIRARREAEAYGWIEVTRYPRAKRDPILYRLTWMATDKWDGAPKLDPGAHSQKVRSLK</sequence>
<proteinExistence type="predicted"/>
<feature type="region of interest" description="Disordered" evidence="1">
    <location>
        <begin position="1"/>
        <end position="22"/>
    </location>
</feature>
<accession>A0A6C0U7M3</accession>
<dbReference type="KEGG" id="kim:G3T16_17860"/>
<reference evidence="2 3" key="1">
    <citation type="submission" date="2020-02" db="EMBL/GenBank/DDBJ databases">
        <title>Genome sequencing for Kineobactrum sp. M2.</title>
        <authorList>
            <person name="Park S.-J."/>
        </authorList>
    </citation>
    <scope>NUCLEOTIDE SEQUENCE [LARGE SCALE GENOMIC DNA]</scope>
    <source>
        <strain evidence="2 3">M2</strain>
    </source>
</reference>
<dbReference type="AlphaFoldDB" id="A0A6C0U7M3"/>
<protein>
    <submittedName>
        <fullName evidence="2">Uncharacterized protein</fullName>
    </submittedName>
</protein>
<evidence type="ECO:0000313" key="3">
    <source>
        <dbReference type="Proteomes" id="UP000477680"/>
    </source>
</evidence>
<evidence type="ECO:0000256" key="1">
    <source>
        <dbReference type="SAM" id="MobiDB-lite"/>
    </source>
</evidence>
<organism evidence="2 3">
    <name type="scientific">Kineobactrum salinum</name>
    <dbReference type="NCBI Taxonomy" id="2708301"/>
    <lineage>
        <taxon>Bacteria</taxon>
        <taxon>Pseudomonadati</taxon>
        <taxon>Pseudomonadota</taxon>
        <taxon>Gammaproteobacteria</taxon>
        <taxon>Cellvibrionales</taxon>
        <taxon>Halieaceae</taxon>
        <taxon>Kineobactrum</taxon>
    </lineage>
</organism>
<dbReference type="Proteomes" id="UP000477680">
    <property type="component" value="Chromosome"/>
</dbReference>
<gene>
    <name evidence="2" type="ORF">G3T16_17860</name>
</gene>
<evidence type="ECO:0000313" key="2">
    <source>
        <dbReference type="EMBL" id="QIB66977.1"/>
    </source>
</evidence>
<name>A0A6C0U7M3_9GAMM</name>